<feature type="chain" id="PRO_5042140875" description="mannan endo-1,6-alpha-mannosidase" evidence="11">
    <location>
        <begin position="17"/>
        <end position="666"/>
    </location>
</feature>
<dbReference type="FunFam" id="1.50.10.20:FF:000006">
    <property type="entry name" value="Mannan endo-1,6-alpha-mannosidase"/>
    <property type="match status" value="1"/>
</dbReference>
<dbReference type="Gene3D" id="1.50.10.20">
    <property type="match status" value="1"/>
</dbReference>
<dbReference type="InterPro" id="IPR014480">
    <property type="entry name" value="Mannan-1_6-alpha_mannosidase"/>
</dbReference>
<dbReference type="Proteomes" id="UP001265746">
    <property type="component" value="Unassembled WGS sequence"/>
</dbReference>
<dbReference type="InterPro" id="IPR005198">
    <property type="entry name" value="Glyco_hydro_76"/>
</dbReference>
<dbReference type="SUPFAM" id="SSF48208">
    <property type="entry name" value="Six-hairpin glycosidases"/>
    <property type="match status" value="1"/>
</dbReference>
<keyword evidence="8" id="KW-0325">Glycoprotein</keyword>
<evidence type="ECO:0000256" key="9">
    <source>
        <dbReference type="ARBA" id="ARBA00023295"/>
    </source>
</evidence>
<evidence type="ECO:0000256" key="1">
    <source>
        <dbReference type="ARBA" id="ARBA00001452"/>
    </source>
</evidence>
<comment type="similarity">
    <text evidence="3">Belongs to the glycosyl hydrolase 76 family.</text>
</comment>
<comment type="catalytic activity">
    <reaction evidence="1">
        <text>Random hydrolysis of (1-&gt;6)-alpha-D-mannosidic linkages in unbranched (1-&gt;6)-mannans.</text>
        <dbReference type="EC" id="3.2.1.101"/>
    </reaction>
</comment>
<dbReference type="PANTHER" id="PTHR12145:SF36">
    <property type="entry name" value="MANNAN ENDO-1,6-ALPHA-MANNOSIDASE DCW1"/>
    <property type="match status" value="1"/>
</dbReference>
<feature type="region of interest" description="Disordered" evidence="10">
    <location>
        <begin position="401"/>
        <end position="435"/>
    </location>
</feature>
<reference evidence="12" key="1">
    <citation type="submission" date="2023-06" db="EMBL/GenBank/DDBJ databases">
        <authorList>
            <person name="Noh H."/>
        </authorList>
    </citation>
    <scope>NUCLEOTIDE SEQUENCE</scope>
    <source>
        <strain evidence="12">DUCC20226</strain>
    </source>
</reference>
<evidence type="ECO:0000313" key="12">
    <source>
        <dbReference type="EMBL" id="KAK2614585.1"/>
    </source>
</evidence>
<evidence type="ECO:0000256" key="11">
    <source>
        <dbReference type="SAM" id="SignalP"/>
    </source>
</evidence>
<evidence type="ECO:0000256" key="8">
    <source>
        <dbReference type="ARBA" id="ARBA00023180"/>
    </source>
</evidence>
<dbReference type="Pfam" id="PF03663">
    <property type="entry name" value="Glyco_hydro_76"/>
    <property type="match status" value="1"/>
</dbReference>
<sequence length="666" mass="72275">MRFILFMLASASLTLAALDVDLTSADSIKSAAKAIAENLMSYYKGDQPGQIPGILPGPPPGGDYYWWQGGALWGAMIDYWRQTGDTTWNDAIQQALLFQSEFSYMPKNWSISLGNDDQGFWGMSVLLAAENKFPDPPPDELQWLALAQAVFNTQAGADRHDKECGGGLRWQIPPSNRGYDYKNSIANGIFFNLGARLARYTNNATYYDWAVKTWDWETGVGLMDEAYNIYDGGHVQVNCTNIDRAQFSYNAAVFLQGAAFMYDHTNQSDLWRGRVQGLVNQTINIFFHDGPAVERSCETPEKVGCTTDMKSFKGYLHRWMANTAQLAPFVHDQIMETLRNSTAAAIKSCTDGVDNGNGVSTATCGFRWTTGEYDGDTGAGQQMNVLGALTSLLVDLQRDEISGPVTNSTGGTSVGDPNAGEEPDYMKPAPPPEAKDKAGAAIITSLMLIAMLGVLGWMNSNRFEGLDHVTPDDFTSVLVPLALDNISYELPTDRWIQGPHLEQLFLADTSQPRSQEAGADGPDFDSVFLQDTCPFAHQHIQAGFGRAVARDGVELLCFRPTFLGRPVDTTQHFSGWVSAIDDVPDVTNISRGSEDLSSSGTASVVAIEAGTRVVDEDVEATVLVGDGLDGCLEGSIRGEVYLQGAQGGRRAGDLGFERGNSVVALG</sequence>
<dbReference type="GO" id="GO:0012505">
    <property type="term" value="C:endomembrane system"/>
    <property type="evidence" value="ECO:0007669"/>
    <property type="project" value="UniProtKB-SubCell"/>
</dbReference>
<evidence type="ECO:0000256" key="6">
    <source>
        <dbReference type="ARBA" id="ARBA00022801"/>
    </source>
</evidence>
<dbReference type="GO" id="GO:0009272">
    <property type="term" value="P:fungal-type cell wall biogenesis"/>
    <property type="evidence" value="ECO:0007669"/>
    <property type="project" value="TreeGrafter"/>
</dbReference>
<dbReference type="GO" id="GO:0016052">
    <property type="term" value="P:carbohydrate catabolic process"/>
    <property type="evidence" value="ECO:0007669"/>
    <property type="project" value="InterPro"/>
</dbReference>
<dbReference type="InterPro" id="IPR008928">
    <property type="entry name" value="6-hairpin_glycosidase_sf"/>
</dbReference>
<keyword evidence="13" id="KW-1185">Reference proteome</keyword>
<evidence type="ECO:0000256" key="4">
    <source>
        <dbReference type="ARBA" id="ARBA00012350"/>
    </source>
</evidence>
<accession>A0AAD9SSS2</accession>
<evidence type="ECO:0000313" key="13">
    <source>
        <dbReference type="Proteomes" id="UP001265746"/>
    </source>
</evidence>
<dbReference type="AlphaFoldDB" id="A0AAD9SSS2"/>
<dbReference type="PANTHER" id="PTHR12145">
    <property type="entry name" value="MANNAN ENDO-1,6-ALPHA-MANNOSIDASE DCW1"/>
    <property type="match status" value="1"/>
</dbReference>
<evidence type="ECO:0000256" key="5">
    <source>
        <dbReference type="ARBA" id="ARBA00022729"/>
    </source>
</evidence>
<evidence type="ECO:0000256" key="3">
    <source>
        <dbReference type="ARBA" id="ARBA00009699"/>
    </source>
</evidence>
<feature type="signal peptide" evidence="11">
    <location>
        <begin position="1"/>
        <end position="16"/>
    </location>
</feature>
<keyword evidence="9" id="KW-0326">Glycosidase</keyword>
<comment type="subcellular location">
    <subcellularLocation>
        <location evidence="2">Endomembrane system</location>
    </subcellularLocation>
</comment>
<dbReference type="EC" id="3.2.1.101" evidence="4"/>
<keyword evidence="5 11" id="KW-0732">Signal</keyword>
<evidence type="ECO:0000256" key="7">
    <source>
        <dbReference type="ARBA" id="ARBA00023136"/>
    </source>
</evidence>
<name>A0AAD9SSS2_PHOAM</name>
<keyword evidence="6" id="KW-0378">Hydrolase</keyword>
<evidence type="ECO:0000256" key="10">
    <source>
        <dbReference type="SAM" id="MobiDB-lite"/>
    </source>
</evidence>
<dbReference type="GO" id="GO:0008496">
    <property type="term" value="F:mannan endo-1,6-alpha-mannosidase activity"/>
    <property type="evidence" value="ECO:0007669"/>
    <property type="project" value="UniProtKB-EC"/>
</dbReference>
<organism evidence="12 13">
    <name type="scientific">Phomopsis amygdali</name>
    <name type="common">Fusicoccum amygdali</name>
    <dbReference type="NCBI Taxonomy" id="1214568"/>
    <lineage>
        <taxon>Eukaryota</taxon>
        <taxon>Fungi</taxon>
        <taxon>Dikarya</taxon>
        <taxon>Ascomycota</taxon>
        <taxon>Pezizomycotina</taxon>
        <taxon>Sordariomycetes</taxon>
        <taxon>Sordariomycetidae</taxon>
        <taxon>Diaporthales</taxon>
        <taxon>Diaporthaceae</taxon>
        <taxon>Diaporthe</taxon>
    </lineage>
</organism>
<evidence type="ECO:0000256" key="2">
    <source>
        <dbReference type="ARBA" id="ARBA00004308"/>
    </source>
</evidence>
<gene>
    <name evidence="12" type="ORF">N8I77_001396</name>
</gene>
<protein>
    <recommendedName>
        <fullName evidence="4">mannan endo-1,6-alpha-mannosidase</fullName>
        <ecNumber evidence="4">3.2.1.101</ecNumber>
    </recommendedName>
</protein>
<keyword evidence="7" id="KW-0472">Membrane</keyword>
<comment type="caution">
    <text evidence="12">The sequence shown here is derived from an EMBL/GenBank/DDBJ whole genome shotgun (WGS) entry which is preliminary data.</text>
</comment>
<proteinExistence type="inferred from homology"/>
<dbReference type="EMBL" id="JAUJFL010000001">
    <property type="protein sequence ID" value="KAK2614585.1"/>
    <property type="molecule type" value="Genomic_DNA"/>
</dbReference>